<dbReference type="InterPro" id="IPR000994">
    <property type="entry name" value="Pept_M24"/>
</dbReference>
<gene>
    <name evidence="2" type="ORF">ACFQJ6_23255</name>
</gene>
<accession>A0ABD5WPW5</accession>
<dbReference type="PANTHER" id="PTHR46112">
    <property type="entry name" value="AMINOPEPTIDASE"/>
    <property type="match status" value="1"/>
</dbReference>
<evidence type="ECO:0000313" key="3">
    <source>
        <dbReference type="Proteomes" id="UP001596407"/>
    </source>
</evidence>
<dbReference type="InterPro" id="IPR036005">
    <property type="entry name" value="Creatinase/aminopeptidase-like"/>
</dbReference>
<dbReference type="Pfam" id="PF00557">
    <property type="entry name" value="Peptidase_M24"/>
    <property type="match status" value="1"/>
</dbReference>
<reference evidence="2 3" key="1">
    <citation type="journal article" date="2019" name="Int. J. Syst. Evol. Microbiol.">
        <title>The Global Catalogue of Microorganisms (GCM) 10K type strain sequencing project: providing services to taxonomists for standard genome sequencing and annotation.</title>
        <authorList>
            <consortium name="The Broad Institute Genomics Platform"/>
            <consortium name="The Broad Institute Genome Sequencing Center for Infectious Disease"/>
            <person name="Wu L."/>
            <person name="Ma J."/>
        </authorList>
    </citation>
    <scope>NUCLEOTIDE SEQUENCE [LARGE SCALE GENOMIC DNA]</scope>
    <source>
        <strain evidence="2 3">DT72</strain>
    </source>
</reference>
<dbReference type="EMBL" id="JBHSZH010000005">
    <property type="protein sequence ID" value="MFC7082556.1"/>
    <property type="molecule type" value="Genomic_DNA"/>
</dbReference>
<dbReference type="RefSeq" id="WP_276279405.1">
    <property type="nucleotide sequence ID" value="NZ_CP119809.1"/>
</dbReference>
<dbReference type="InterPro" id="IPR050659">
    <property type="entry name" value="Peptidase_M24B"/>
</dbReference>
<dbReference type="GeneID" id="79303974"/>
<dbReference type="PANTHER" id="PTHR46112:SF8">
    <property type="entry name" value="CYTOPLASMIC PEPTIDASE PEPQ-RELATED"/>
    <property type="match status" value="1"/>
</dbReference>
<dbReference type="Gene3D" id="3.40.350.10">
    <property type="entry name" value="Creatinase/prolidase N-terminal domain"/>
    <property type="match status" value="1"/>
</dbReference>
<dbReference type="InterPro" id="IPR029149">
    <property type="entry name" value="Creatin/AminoP/Spt16_N"/>
</dbReference>
<evidence type="ECO:0000259" key="1">
    <source>
        <dbReference type="Pfam" id="PF00557"/>
    </source>
</evidence>
<dbReference type="CDD" id="cd01066">
    <property type="entry name" value="APP_MetAP"/>
    <property type="match status" value="1"/>
</dbReference>
<protein>
    <submittedName>
        <fullName evidence="2">M24 family metallopeptidase</fullName>
    </submittedName>
</protein>
<keyword evidence="3" id="KW-1185">Reference proteome</keyword>
<dbReference type="SUPFAM" id="SSF55920">
    <property type="entry name" value="Creatinase/aminopeptidase"/>
    <property type="match status" value="1"/>
</dbReference>
<sequence length="398" mass="44300">MSSVTDTDLIAEKTEQASDVLADRDVDCWLTFCRETTEISEPNLPYLLGFDVVWPTAVVISKDGRSAVVIGRHDAPNARELGHEVYPYDESLEEPLLNLLDDIDPDEIAVNYSRDDTSADGLTHGMYLRLRDLLEGTPHEGSLTSAEEVVSAVRGVKSPIERERVEQAVATTESLFDEMTDRWTPDWTESDVSDWFHARMDERGLGSAWSWDYCPTVHAGGESEVGHTLPGDLTLPPGEVLHLDFGVKQDGYSADVQRLFYRPSDEHPEPPAELRAAFADVRAAIEAGRERIAPGVQGYEVDDAAREELTGRGWPEYEHAFGHQVGRNAHDGGTLLGPRWDRYGTAPEGEIRAGEIYTVELGVDTEWGYLGLEEMVLVTDDGTEWLTEPQEELWELSA</sequence>
<dbReference type="Gene3D" id="3.90.230.10">
    <property type="entry name" value="Creatinase/methionine aminopeptidase superfamily"/>
    <property type="match status" value="1"/>
</dbReference>
<dbReference type="AlphaFoldDB" id="A0ABD5WPW5"/>
<organism evidence="2 3">
    <name type="scientific">Halorussus caseinilyticus</name>
    <dbReference type="NCBI Taxonomy" id="3034025"/>
    <lineage>
        <taxon>Archaea</taxon>
        <taxon>Methanobacteriati</taxon>
        <taxon>Methanobacteriota</taxon>
        <taxon>Stenosarchaea group</taxon>
        <taxon>Halobacteria</taxon>
        <taxon>Halobacteriales</taxon>
        <taxon>Haladaptataceae</taxon>
        <taxon>Halorussus</taxon>
    </lineage>
</organism>
<name>A0ABD5WPW5_9EURY</name>
<feature type="domain" description="Peptidase M24" evidence="1">
    <location>
        <begin position="164"/>
        <end position="380"/>
    </location>
</feature>
<dbReference type="Proteomes" id="UP001596407">
    <property type="component" value="Unassembled WGS sequence"/>
</dbReference>
<evidence type="ECO:0000313" key="2">
    <source>
        <dbReference type="EMBL" id="MFC7082556.1"/>
    </source>
</evidence>
<comment type="caution">
    <text evidence="2">The sequence shown here is derived from an EMBL/GenBank/DDBJ whole genome shotgun (WGS) entry which is preliminary data.</text>
</comment>
<proteinExistence type="predicted"/>